<evidence type="ECO:0000256" key="5">
    <source>
        <dbReference type="ARBA" id="ARBA00023136"/>
    </source>
</evidence>
<dbReference type="GO" id="GO:0035435">
    <property type="term" value="P:phosphate ion transmembrane transport"/>
    <property type="evidence" value="ECO:0007669"/>
    <property type="project" value="TreeGrafter"/>
</dbReference>
<keyword evidence="5 6" id="KW-0472">Membrane</keyword>
<dbReference type="PANTHER" id="PTHR11101">
    <property type="entry name" value="PHOSPHATE TRANSPORTER"/>
    <property type="match status" value="1"/>
</dbReference>
<accession>X1HQV8</accession>
<evidence type="ECO:0000313" key="7">
    <source>
        <dbReference type="EMBL" id="GAH56219.1"/>
    </source>
</evidence>
<feature type="transmembrane region" description="Helical" evidence="6">
    <location>
        <begin position="6"/>
        <end position="27"/>
    </location>
</feature>
<sequence length="120" mass="13221">MEQYLFFAFVCGVFSCLGIYIAARYVVRNLASQMMDARPSESLITQISSALILMIATLLSLPISHSHVIVFCIIGMSVAQRKEVDYKGLGKMAIFWVLTFPVAAILAGLIYFGFILFGLG</sequence>
<name>X1HQV8_9ZZZZ</name>
<evidence type="ECO:0000256" key="4">
    <source>
        <dbReference type="ARBA" id="ARBA00022989"/>
    </source>
</evidence>
<dbReference type="InterPro" id="IPR001204">
    <property type="entry name" value="Phos_transporter"/>
</dbReference>
<feature type="transmembrane region" description="Helical" evidence="6">
    <location>
        <begin position="93"/>
        <end position="119"/>
    </location>
</feature>
<evidence type="ECO:0000256" key="1">
    <source>
        <dbReference type="ARBA" id="ARBA00004141"/>
    </source>
</evidence>
<evidence type="ECO:0000256" key="2">
    <source>
        <dbReference type="ARBA" id="ARBA00022448"/>
    </source>
</evidence>
<evidence type="ECO:0008006" key="8">
    <source>
        <dbReference type="Google" id="ProtNLM"/>
    </source>
</evidence>
<evidence type="ECO:0000256" key="3">
    <source>
        <dbReference type="ARBA" id="ARBA00022692"/>
    </source>
</evidence>
<evidence type="ECO:0000256" key="6">
    <source>
        <dbReference type="SAM" id="Phobius"/>
    </source>
</evidence>
<keyword evidence="3 6" id="KW-0812">Transmembrane</keyword>
<proteinExistence type="predicted"/>
<dbReference type="GO" id="GO:0005315">
    <property type="term" value="F:phosphate transmembrane transporter activity"/>
    <property type="evidence" value="ECO:0007669"/>
    <property type="project" value="InterPro"/>
</dbReference>
<dbReference type="PANTHER" id="PTHR11101:SF80">
    <property type="entry name" value="PHOSPHATE TRANSPORTER"/>
    <property type="match status" value="1"/>
</dbReference>
<dbReference type="Pfam" id="PF01384">
    <property type="entry name" value="PHO4"/>
    <property type="match status" value="1"/>
</dbReference>
<dbReference type="EMBL" id="BARU01017090">
    <property type="protein sequence ID" value="GAH56219.1"/>
    <property type="molecule type" value="Genomic_DNA"/>
</dbReference>
<reference evidence="7" key="1">
    <citation type="journal article" date="2014" name="Front. Microbiol.">
        <title>High frequency of phylogenetically diverse reductive dehalogenase-homologous genes in deep subseafloor sedimentary metagenomes.</title>
        <authorList>
            <person name="Kawai M."/>
            <person name="Futagami T."/>
            <person name="Toyoda A."/>
            <person name="Takaki Y."/>
            <person name="Nishi S."/>
            <person name="Hori S."/>
            <person name="Arai W."/>
            <person name="Tsubouchi T."/>
            <person name="Morono Y."/>
            <person name="Uchiyama I."/>
            <person name="Ito T."/>
            <person name="Fujiyama A."/>
            <person name="Inagaki F."/>
            <person name="Takami H."/>
        </authorList>
    </citation>
    <scope>NUCLEOTIDE SEQUENCE</scope>
    <source>
        <strain evidence="7">Expedition CK06-06</strain>
    </source>
</reference>
<keyword evidence="2" id="KW-0813">Transport</keyword>
<comment type="caution">
    <text evidence="7">The sequence shown here is derived from an EMBL/GenBank/DDBJ whole genome shotgun (WGS) entry which is preliminary data.</text>
</comment>
<organism evidence="7">
    <name type="scientific">marine sediment metagenome</name>
    <dbReference type="NCBI Taxonomy" id="412755"/>
    <lineage>
        <taxon>unclassified sequences</taxon>
        <taxon>metagenomes</taxon>
        <taxon>ecological metagenomes</taxon>
    </lineage>
</organism>
<keyword evidence="4 6" id="KW-1133">Transmembrane helix</keyword>
<dbReference type="GO" id="GO:0016020">
    <property type="term" value="C:membrane"/>
    <property type="evidence" value="ECO:0007669"/>
    <property type="project" value="UniProtKB-SubCell"/>
</dbReference>
<feature type="transmembrane region" description="Helical" evidence="6">
    <location>
        <begin position="48"/>
        <end position="78"/>
    </location>
</feature>
<comment type="subcellular location">
    <subcellularLocation>
        <location evidence="1">Membrane</location>
        <topology evidence="1">Multi-pass membrane protein</topology>
    </subcellularLocation>
</comment>
<gene>
    <name evidence="7" type="ORF">S03H2_28373</name>
</gene>
<dbReference type="AlphaFoldDB" id="X1HQV8"/>
<protein>
    <recommendedName>
        <fullName evidence="8">Phosphate transporter family protein</fullName>
    </recommendedName>
</protein>